<keyword evidence="7" id="KW-1185">Reference proteome</keyword>
<feature type="non-terminal residue" evidence="6">
    <location>
        <position position="783"/>
    </location>
</feature>
<reference evidence="6 7" key="1">
    <citation type="submission" date="2024-05" db="EMBL/GenBank/DDBJ databases">
        <authorList>
            <person name="Wallberg A."/>
        </authorList>
    </citation>
    <scope>NUCLEOTIDE SEQUENCE [LARGE SCALE GENOMIC DNA]</scope>
</reference>
<keyword evidence="3 4" id="KW-0175">Coiled coil</keyword>
<dbReference type="GO" id="GO:0030915">
    <property type="term" value="C:Smc5-Smc6 complex"/>
    <property type="evidence" value="ECO:0007669"/>
    <property type="project" value="TreeGrafter"/>
</dbReference>
<dbReference type="Proteomes" id="UP001497623">
    <property type="component" value="Unassembled WGS sequence"/>
</dbReference>
<feature type="coiled-coil region" evidence="4">
    <location>
        <begin position="2"/>
        <end position="40"/>
    </location>
</feature>
<sequence length="783" mass="91223">MLKQHQREYEKVKNNYNKEHENIEDSKRDYEAKVLEEEKRKSILHDLNRQMDIYYTQMRALPSVNEEDIVSEISQLTANITASGRQMAALQDRTENTFQEKRAEERKVQHFKKELENQQDVTQRRLELLRGQNRDVYTAAIWLQNNKDKFTGKVFPPMCTQINVKDPSLARYVEDRIPRQDLSAFLCENKDDMNTFKRLMDQQPKRLRVNIIHGESCNLNQYPPPVPIDNIRQYGFKCYMIDVIDAPNEILGYLCKNQKIHAIPIAERGVFDNVPERLSVFYMNNNRYSKNKSRYDGEVSTSIKGVRPEQLLSISQDTSRIQDINDKIKESQEIITKVAQEVLALNSEVGTVEKKMAEDRNRKKILQSQKDGKRTLQSKIATKQEQIKRCEQSGTELDVEKEKMERSIKDVMEKMVHMTLKSVEKVQNCRELSSMVLSLIAQHNIVKDDIHKKENALSEAQQIMKEKERLQAALKAEFVACKNDASKELQTFCNVLGLQSHRDLTQEIREKYELPGAQHSATSFTCLEEVLTKMEDLQAQREVLITADDNVVAEYNRRVETIASLKAKKEQFDTRVYAENQKLEDSRSRWLPDIKELTDQLSASFSEFMSRMGCAGDVSLENAEDENDFTKYGLVIHVRFRDNEKLRELTAQHQSGGERAVSTALYLLALQGLTTVPFRCVDEINQGMDQKNERRMFEMLMETTSAEDASQYFFVTPKLLNNLQYNDRVNFMVVYNSPTMLAQKYFSFSEIIRKEIRRKKKEERHSSNNHINHHSSNNINTIK</sequence>
<accession>A0AAV2PVH7</accession>
<evidence type="ECO:0000313" key="7">
    <source>
        <dbReference type="Proteomes" id="UP001497623"/>
    </source>
</evidence>
<comment type="similarity">
    <text evidence="1">Belongs to the SMC family. SMC5 subfamily.</text>
</comment>
<dbReference type="GO" id="GO:0000724">
    <property type="term" value="P:double-strand break repair via homologous recombination"/>
    <property type="evidence" value="ECO:0007669"/>
    <property type="project" value="TreeGrafter"/>
</dbReference>
<feature type="coiled-coil region" evidence="4">
    <location>
        <begin position="87"/>
        <end position="132"/>
    </location>
</feature>
<evidence type="ECO:0000313" key="6">
    <source>
        <dbReference type="EMBL" id="CAL4065013.1"/>
    </source>
</evidence>
<proteinExistence type="inferred from homology"/>
<evidence type="ECO:0000256" key="1">
    <source>
        <dbReference type="ARBA" id="ARBA00010171"/>
    </source>
</evidence>
<evidence type="ECO:0000256" key="5">
    <source>
        <dbReference type="SAM" id="MobiDB-lite"/>
    </source>
</evidence>
<evidence type="ECO:0000256" key="3">
    <source>
        <dbReference type="ARBA" id="ARBA00023054"/>
    </source>
</evidence>
<gene>
    <name evidence="6" type="ORF">MNOR_LOCUS4471</name>
</gene>
<dbReference type="GO" id="GO:0005634">
    <property type="term" value="C:nucleus"/>
    <property type="evidence" value="ECO:0007669"/>
    <property type="project" value="TreeGrafter"/>
</dbReference>
<dbReference type="PANTHER" id="PTHR45916:SF1">
    <property type="entry name" value="STRUCTURAL MAINTENANCE OF CHROMOSOMES PROTEIN 5"/>
    <property type="match status" value="1"/>
</dbReference>
<dbReference type="InterPro" id="IPR027417">
    <property type="entry name" value="P-loop_NTPase"/>
</dbReference>
<dbReference type="SUPFAM" id="SSF52540">
    <property type="entry name" value="P-loop containing nucleoside triphosphate hydrolases"/>
    <property type="match status" value="1"/>
</dbReference>
<evidence type="ECO:0000256" key="4">
    <source>
        <dbReference type="SAM" id="Coils"/>
    </source>
</evidence>
<dbReference type="Gene3D" id="3.40.50.300">
    <property type="entry name" value="P-loop containing nucleotide triphosphate hydrolases"/>
    <property type="match status" value="1"/>
</dbReference>
<feature type="region of interest" description="Disordered" evidence="5">
    <location>
        <begin position="759"/>
        <end position="783"/>
    </location>
</feature>
<organism evidence="6 7">
    <name type="scientific">Meganyctiphanes norvegica</name>
    <name type="common">Northern krill</name>
    <name type="synonym">Thysanopoda norvegica</name>
    <dbReference type="NCBI Taxonomy" id="48144"/>
    <lineage>
        <taxon>Eukaryota</taxon>
        <taxon>Metazoa</taxon>
        <taxon>Ecdysozoa</taxon>
        <taxon>Arthropoda</taxon>
        <taxon>Crustacea</taxon>
        <taxon>Multicrustacea</taxon>
        <taxon>Malacostraca</taxon>
        <taxon>Eumalacostraca</taxon>
        <taxon>Eucarida</taxon>
        <taxon>Euphausiacea</taxon>
        <taxon>Euphausiidae</taxon>
        <taxon>Meganyctiphanes</taxon>
    </lineage>
</organism>
<dbReference type="EMBL" id="CAXKWB010001638">
    <property type="protein sequence ID" value="CAL4065013.1"/>
    <property type="molecule type" value="Genomic_DNA"/>
</dbReference>
<dbReference type="PANTHER" id="PTHR45916">
    <property type="entry name" value="STRUCTURAL MAINTENANCE OF CHROMOSOMES PROTEIN 5"/>
    <property type="match status" value="1"/>
</dbReference>
<feature type="coiled-coil region" evidence="4">
    <location>
        <begin position="450"/>
        <end position="477"/>
    </location>
</feature>
<evidence type="ECO:0000256" key="2">
    <source>
        <dbReference type="ARBA" id="ARBA00018687"/>
    </source>
</evidence>
<protein>
    <recommendedName>
        <fullName evidence="2">Structural maintenance of chromosomes protein 5</fullName>
    </recommendedName>
</protein>
<comment type="caution">
    <text evidence="6">The sequence shown here is derived from an EMBL/GenBank/DDBJ whole genome shotgun (WGS) entry which is preliminary data.</text>
</comment>
<feature type="compositionally biased region" description="Low complexity" evidence="5">
    <location>
        <begin position="768"/>
        <end position="783"/>
    </location>
</feature>
<dbReference type="AlphaFoldDB" id="A0AAV2PVH7"/>
<dbReference type="GO" id="GO:0003697">
    <property type="term" value="F:single-stranded DNA binding"/>
    <property type="evidence" value="ECO:0007669"/>
    <property type="project" value="TreeGrafter"/>
</dbReference>
<name>A0AAV2PVH7_MEGNR</name>